<evidence type="ECO:0000313" key="2">
    <source>
        <dbReference type="EMBL" id="ABK14753.1"/>
    </source>
</evidence>
<dbReference type="Pfam" id="PF00535">
    <property type="entry name" value="Glycos_transf_2"/>
    <property type="match status" value="1"/>
</dbReference>
<dbReference type="GeneID" id="4462681"/>
<dbReference type="InterPro" id="IPR029044">
    <property type="entry name" value="Nucleotide-diphossugar_trans"/>
</dbReference>
<accession>A0B7S9</accession>
<dbReference type="GO" id="GO:0016740">
    <property type="term" value="F:transferase activity"/>
    <property type="evidence" value="ECO:0007669"/>
    <property type="project" value="UniProtKB-KW"/>
</dbReference>
<dbReference type="RefSeq" id="WP_011696148.1">
    <property type="nucleotide sequence ID" value="NC_008553.1"/>
</dbReference>
<name>A0B7S9_METTP</name>
<dbReference type="CAZy" id="GT2">
    <property type="family name" value="Glycosyltransferase Family 2"/>
</dbReference>
<dbReference type="Proteomes" id="UP000000674">
    <property type="component" value="Chromosome"/>
</dbReference>
<dbReference type="STRING" id="349307.Mthe_0965"/>
<dbReference type="HOGENOM" id="CLU_023845_0_4_2"/>
<dbReference type="SUPFAM" id="SSF53448">
    <property type="entry name" value="Nucleotide-diphospho-sugar transferases"/>
    <property type="match status" value="1"/>
</dbReference>
<gene>
    <name evidence="2" type="ordered locus">Mthe_0965</name>
</gene>
<organism evidence="2 3">
    <name type="scientific">Methanothrix thermoacetophila (strain DSM 6194 / JCM 14653 / NBRC 101360 / PT)</name>
    <name type="common">Methanosaeta thermophila</name>
    <dbReference type="NCBI Taxonomy" id="349307"/>
    <lineage>
        <taxon>Archaea</taxon>
        <taxon>Methanobacteriati</taxon>
        <taxon>Methanobacteriota</taxon>
        <taxon>Stenosarchaea group</taxon>
        <taxon>Methanomicrobia</taxon>
        <taxon>Methanotrichales</taxon>
        <taxon>Methanotrichaceae</taxon>
        <taxon>Methanothrix</taxon>
    </lineage>
</organism>
<dbReference type="Gene3D" id="3.90.550.10">
    <property type="entry name" value="Spore Coat Polysaccharide Biosynthesis Protein SpsA, Chain A"/>
    <property type="match status" value="1"/>
</dbReference>
<dbReference type="InterPro" id="IPR001173">
    <property type="entry name" value="Glyco_trans_2-like"/>
</dbReference>
<feature type="domain" description="Glycosyltransferase 2-like" evidence="1">
    <location>
        <begin position="7"/>
        <end position="188"/>
    </location>
</feature>
<dbReference type="OrthoDB" id="46222at2157"/>
<dbReference type="KEGG" id="mtp:Mthe_0965"/>
<dbReference type="EMBL" id="CP000477">
    <property type="protein sequence ID" value="ABK14753.1"/>
    <property type="molecule type" value="Genomic_DNA"/>
</dbReference>
<dbReference type="AlphaFoldDB" id="A0B7S9"/>
<protein>
    <submittedName>
        <fullName evidence="2">Glycosyl transferase, family 2</fullName>
    </submittedName>
</protein>
<keyword evidence="3" id="KW-1185">Reference proteome</keyword>
<evidence type="ECO:0000313" key="3">
    <source>
        <dbReference type="Proteomes" id="UP000000674"/>
    </source>
</evidence>
<dbReference type="PANTHER" id="PTHR43179:SF10">
    <property type="entry name" value="GLYCOSYL TRANSFERASE"/>
    <property type="match status" value="1"/>
</dbReference>
<keyword evidence="2" id="KW-0808">Transferase</keyword>
<reference evidence="2 3" key="1">
    <citation type="submission" date="2006-10" db="EMBL/GenBank/DDBJ databases">
        <title>Complete sequence of Methanosaeta thermophila PT.</title>
        <authorList>
            <consortium name="US DOE Joint Genome Institute"/>
            <person name="Copeland A."/>
            <person name="Lucas S."/>
            <person name="Lapidus A."/>
            <person name="Barry K."/>
            <person name="Detter J.C."/>
            <person name="Glavina del Rio T."/>
            <person name="Hammon N."/>
            <person name="Israni S."/>
            <person name="Pitluck S."/>
            <person name="Chain P."/>
            <person name="Malfatti S."/>
            <person name="Shin M."/>
            <person name="Vergez L."/>
            <person name="Schmutz J."/>
            <person name="Larimer F."/>
            <person name="Land M."/>
            <person name="Hauser L."/>
            <person name="Kyrpides N."/>
            <person name="Kim E."/>
            <person name="Smith K.S."/>
            <person name="Ingram-Smith C."/>
            <person name="Richardson P."/>
        </authorList>
    </citation>
    <scope>NUCLEOTIDE SEQUENCE [LARGE SCALE GENOMIC DNA]</scope>
    <source>
        <strain evidence="3">DSM 6194 / JCM 14653 / NBRC 101360 / PT</strain>
    </source>
</reference>
<sequence length="275" mass="32827">MSINISIVTYKSSLDLVRRVVTCSLKSNLVKKLYILDNSPTAELQELTALDYRIKYIFNNKNLGFGRAHNIAMLRSIKENVKYHLVLNPDISFHENVIDELYDYMEANPDVGLVMPKVLYPSGEIQYLCKLLPTPFDLFFRRFMPFKKLNEKRNNIYELRFTGYNKIMNVPYLSGCFMFLRTKALEDVGLFDERFFMYLEDTDLCRRIYSKYKTVFYPNVSIYHEFARGSYKSSKLLMVHIKSVIYYFNKWGWFFDRDRDKINKQVLMELNARNY</sequence>
<dbReference type="PANTHER" id="PTHR43179">
    <property type="entry name" value="RHAMNOSYLTRANSFERASE WBBL"/>
    <property type="match status" value="1"/>
</dbReference>
<dbReference type="CDD" id="cd04186">
    <property type="entry name" value="GT_2_like_c"/>
    <property type="match status" value="1"/>
</dbReference>
<proteinExistence type="predicted"/>
<evidence type="ECO:0000259" key="1">
    <source>
        <dbReference type="Pfam" id="PF00535"/>
    </source>
</evidence>